<dbReference type="PANTHER" id="PTHR37549">
    <property type="entry name" value="LIPOPROTEIN LPRI"/>
    <property type="match status" value="1"/>
</dbReference>
<dbReference type="Proteomes" id="UP001228905">
    <property type="component" value="Unassembled WGS sequence"/>
</dbReference>
<evidence type="ECO:0000256" key="1">
    <source>
        <dbReference type="SAM" id="SignalP"/>
    </source>
</evidence>
<dbReference type="PANTHER" id="PTHR37549:SF1">
    <property type="entry name" value="LIPOPROTEIN LPRI"/>
    <property type="match status" value="1"/>
</dbReference>
<accession>A0ABU0J160</accession>
<evidence type="ECO:0000313" key="2">
    <source>
        <dbReference type="EMBL" id="MDQ0466952.1"/>
    </source>
</evidence>
<dbReference type="RefSeq" id="WP_307353210.1">
    <property type="nucleotide sequence ID" value="NZ_JAUSVS010000017.1"/>
</dbReference>
<name>A0ABU0J160_9CAUL</name>
<feature type="signal peptide" evidence="1">
    <location>
        <begin position="1"/>
        <end position="27"/>
    </location>
</feature>
<evidence type="ECO:0008006" key="4">
    <source>
        <dbReference type="Google" id="ProtNLM"/>
    </source>
</evidence>
<keyword evidence="1" id="KW-0732">Signal</keyword>
<dbReference type="InterPro" id="IPR052755">
    <property type="entry name" value="Lysozyme_Inhibitor_LprI"/>
</dbReference>
<dbReference type="EMBL" id="JAUSVS010000017">
    <property type="protein sequence ID" value="MDQ0466952.1"/>
    <property type="molecule type" value="Genomic_DNA"/>
</dbReference>
<gene>
    <name evidence="2" type="ORF">QO010_004749</name>
</gene>
<feature type="chain" id="PRO_5047532685" description="Lysozyme inhibitor LprI N-terminal domain-containing protein" evidence="1">
    <location>
        <begin position="28"/>
        <end position="120"/>
    </location>
</feature>
<proteinExistence type="predicted"/>
<evidence type="ECO:0000313" key="3">
    <source>
        <dbReference type="Proteomes" id="UP001228905"/>
    </source>
</evidence>
<organism evidence="2 3">
    <name type="scientific">Caulobacter ginsengisoli</name>
    <dbReference type="NCBI Taxonomy" id="400775"/>
    <lineage>
        <taxon>Bacteria</taxon>
        <taxon>Pseudomonadati</taxon>
        <taxon>Pseudomonadota</taxon>
        <taxon>Alphaproteobacteria</taxon>
        <taxon>Caulobacterales</taxon>
        <taxon>Caulobacteraceae</taxon>
        <taxon>Caulobacter</taxon>
    </lineage>
</organism>
<comment type="caution">
    <text evidence="2">The sequence shown here is derived from an EMBL/GenBank/DDBJ whole genome shotgun (WGS) entry which is preliminary data.</text>
</comment>
<protein>
    <recommendedName>
        <fullName evidence="4">Lysozyme inhibitor LprI N-terminal domain-containing protein</fullName>
    </recommendedName>
</protein>
<keyword evidence="3" id="KW-1185">Reference proteome</keyword>
<reference evidence="2 3" key="1">
    <citation type="submission" date="2023-07" db="EMBL/GenBank/DDBJ databases">
        <title>Genomic Encyclopedia of Type Strains, Phase IV (KMG-IV): sequencing the most valuable type-strain genomes for metagenomic binning, comparative biology and taxonomic classification.</title>
        <authorList>
            <person name="Goeker M."/>
        </authorList>
    </citation>
    <scope>NUCLEOTIDE SEQUENCE [LARGE SCALE GENOMIC DNA]</scope>
    <source>
        <strain evidence="2 3">DSM 18695</strain>
    </source>
</reference>
<sequence>MRLSLIAAGAATLLIAGAALTPSHSHAASFNCRFARLPDERAICADTGLNDQDVRMALLYDITRRLVPMGTRGAIMDRQVAWLRQRRSCGGDRNCIGRAYNMRIAELNQVMERVYRQGPF</sequence>